<dbReference type="OrthoDB" id="2788229at2759"/>
<dbReference type="HOGENOM" id="CLU_586608_0_0_1"/>
<dbReference type="InParanoid" id="A8MZY8"/>
<gene>
    <name evidence="1" type="ORF">CC1G_02884</name>
</gene>
<dbReference type="AlphaFoldDB" id="A8MZY8"/>
<comment type="caution">
    <text evidence="1">The sequence shown here is derived from an EMBL/GenBank/DDBJ whole genome shotgun (WGS) entry which is preliminary data.</text>
</comment>
<dbReference type="RefSeq" id="XP_001828303.2">
    <property type="nucleotide sequence ID" value="XM_001828251.2"/>
</dbReference>
<dbReference type="VEuPathDB" id="FungiDB:CC1G_02884"/>
<keyword evidence="2" id="KW-1185">Reference proteome</keyword>
<organism evidence="1 2">
    <name type="scientific">Coprinopsis cinerea (strain Okayama-7 / 130 / ATCC MYA-4618 / FGSC 9003)</name>
    <name type="common">Inky cap fungus</name>
    <name type="synonym">Hormographiella aspergillata</name>
    <dbReference type="NCBI Taxonomy" id="240176"/>
    <lineage>
        <taxon>Eukaryota</taxon>
        <taxon>Fungi</taxon>
        <taxon>Dikarya</taxon>
        <taxon>Basidiomycota</taxon>
        <taxon>Agaricomycotina</taxon>
        <taxon>Agaricomycetes</taxon>
        <taxon>Agaricomycetidae</taxon>
        <taxon>Agaricales</taxon>
        <taxon>Agaricineae</taxon>
        <taxon>Psathyrellaceae</taxon>
        <taxon>Coprinopsis</taxon>
    </lineage>
</organism>
<evidence type="ECO:0000313" key="2">
    <source>
        <dbReference type="Proteomes" id="UP000001861"/>
    </source>
</evidence>
<dbReference type="EMBL" id="AACS02000001">
    <property type="protein sequence ID" value="EAU93654.2"/>
    <property type="molecule type" value="Genomic_DNA"/>
</dbReference>
<protein>
    <recommendedName>
        <fullName evidence="3">F-box domain-containing protein</fullName>
    </recommendedName>
</protein>
<proteinExistence type="predicted"/>
<evidence type="ECO:0008006" key="3">
    <source>
        <dbReference type="Google" id="ProtNLM"/>
    </source>
</evidence>
<reference evidence="1 2" key="1">
    <citation type="journal article" date="2010" name="Proc. Natl. Acad. Sci. U.S.A.">
        <title>Insights into evolution of multicellular fungi from the assembled chromosomes of the mushroom Coprinopsis cinerea (Coprinus cinereus).</title>
        <authorList>
            <person name="Stajich J.E."/>
            <person name="Wilke S.K."/>
            <person name="Ahren D."/>
            <person name="Au C.H."/>
            <person name="Birren B.W."/>
            <person name="Borodovsky M."/>
            <person name="Burns C."/>
            <person name="Canback B."/>
            <person name="Casselton L.A."/>
            <person name="Cheng C.K."/>
            <person name="Deng J."/>
            <person name="Dietrich F.S."/>
            <person name="Fargo D.C."/>
            <person name="Farman M.L."/>
            <person name="Gathman A.C."/>
            <person name="Goldberg J."/>
            <person name="Guigo R."/>
            <person name="Hoegger P.J."/>
            <person name="Hooker J.B."/>
            <person name="Huggins A."/>
            <person name="James T.Y."/>
            <person name="Kamada T."/>
            <person name="Kilaru S."/>
            <person name="Kodira C."/>
            <person name="Kues U."/>
            <person name="Kupfer D."/>
            <person name="Kwan H.S."/>
            <person name="Lomsadze A."/>
            <person name="Li W."/>
            <person name="Lilly W.W."/>
            <person name="Ma L.J."/>
            <person name="Mackey A.J."/>
            <person name="Manning G."/>
            <person name="Martin F."/>
            <person name="Muraguchi H."/>
            <person name="Natvig D.O."/>
            <person name="Palmerini H."/>
            <person name="Ramesh M.A."/>
            <person name="Rehmeyer C.J."/>
            <person name="Roe B.A."/>
            <person name="Shenoy N."/>
            <person name="Stanke M."/>
            <person name="Ter-Hovhannisyan V."/>
            <person name="Tunlid A."/>
            <person name="Velagapudi R."/>
            <person name="Vision T.J."/>
            <person name="Zeng Q."/>
            <person name="Zolan M.E."/>
            <person name="Pukkila P.J."/>
        </authorList>
    </citation>
    <scope>NUCLEOTIDE SEQUENCE [LARGE SCALE GENOMIC DNA]</scope>
    <source>
        <strain evidence="2">Okayama-7 / 130 / ATCC MYA-4618 / FGSC 9003</strain>
    </source>
</reference>
<dbReference type="GeneID" id="6004609"/>
<evidence type="ECO:0000313" key="1">
    <source>
        <dbReference type="EMBL" id="EAU93654.2"/>
    </source>
</evidence>
<dbReference type="OMA" id="VSTINFK"/>
<dbReference type="Proteomes" id="UP000001861">
    <property type="component" value="Unassembled WGS sequence"/>
</dbReference>
<sequence>MSALLVGLDADELAMISAQRIRTYRDKRAKNISIPRSAILPLTHHYPTDVSISLPVTAMHSSRFPLELIAETLFYLQDDVETIKRASLIARIWYEGSRLYLWNHIYLGPPKPAMRCKQMRKIIEARPAVAARVKRLTIVDDAKDHKSDYADGWLKRSHDVLAILPLLVSIHEVSVKCRWYFNWALAPLQLRAALFDVFSNPHVREIDLVGMKYMPITPFAHFCHLESLSLERIEVDSREEDACFPVNRANSTTNSMKALHIGEAGRAVEVLLKYVTRLKGNSANIGVGGLKPRDLSVSTINFKGAEQPWTTILDSICSRVTTYTIMLEWAQDFPEQLYQFHRFRRLARLRFVASWRYIGRQGIFYAPLYAYSQRRPSSGMRTFQLAVDFYEPGVTSTRMMDIILFDFLGSWAQRWIENLDGILGGEVADFPQLEEVEFTAVLRSALSENDWGLVKETLESHFPRVKAKGILKIRRVTYLYNDGMGSAFILRPRKIMSIRSGQD</sequence>
<dbReference type="KEGG" id="cci:CC1G_02884"/>
<accession>A8MZY8</accession>
<name>A8MZY8_COPC7</name>